<gene>
    <name evidence="11" type="ORF">J2S01_000686</name>
</gene>
<comment type="caution">
    <text evidence="11">The sequence shown here is derived from an EMBL/GenBank/DDBJ whole genome shotgun (WGS) entry which is preliminary data.</text>
</comment>
<evidence type="ECO:0000313" key="12">
    <source>
        <dbReference type="Proteomes" id="UP001239167"/>
    </source>
</evidence>
<proteinExistence type="inferred from homology"/>
<keyword evidence="5 8" id="KW-0653">Protein transport</keyword>
<evidence type="ECO:0000256" key="7">
    <source>
        <dbReference type="ARBA" id="ARBA00023136"/>
    </source>
</evidence>
<comment type="similarity">
    <text evidence="8">Belongs to the exbB/tolQ family.</text>
</comment>
<dbReference type="EMBL" id="JAUSUE010000003">
    <property type="protein sequence ID" value="MDQ0202990.1"/>
    <property type="molecule type" value="Genomic_DNA"/>
</dbReference>
<dbReference type="Pfam" id="PF01618">
    <property type="entry name" value="MotA_ExbB"/>
    <property type="match status" value="1"/>
</dbReference>
<dbReference type="InterPro" id="IPR050790">
    <property type="entry name" value="ExbB/TolQ_transport"/>
</dbReference>
<keyword evidence="12" id="KW-1185">Reference proteome</keyword>
<organism evidence="11 12">
    <name type="scientific">Pectinatus haikarae</name>
    <dbReference type="NCBI Taxonomy" id="349096"/>
    <lineage>
        <taxon>Bacteria</taxon>
        <taxon>Bacillati</taxon>
        <taxon>Bacillota</taxon>
        <taxon>Negativicutes</taxon>
        <taxon>Selenomonadales</taxon>
        <taxon>Selenomonadaceae</taxon>
        <taxon>Pectinatus</taxon>
    </lineage>
</organism>
<reference evidence="11 12" key="1">
    <citation type="submission" date="2023-07" db="EMBL/GenBank/DDBJ databases">
        <title>Genomic Encyclopedia of Type Strains, Phase IV (KMG-IV): sequencing the most valuable type-strain genomes for metagenomic binning, comparative biology and taxonomic classification.</title>
        <authorList>
            <person name="Goeker M."/>
        </authorList>
    </citation>
    <scope>NUCLEOTIDE SEQUENCE [LARGE SCALE GENOMIC DNA]</scope>
    <source>
        <strain evidence="11 12">DSM 16980</strain>
    </source>
</reference>
<feature type="transmembrane region" description="Helical" evidence="9">
    <location>
        <begin position="141"/>
        <end position="163"/>
    </location>
</feature>
<evidence type="ECO:0000256" key="6">
    <source>
        <dbReference type="ARBA" id="ARBA00022989"/>
    </source>
</evidence>
<keyword evidence="4 9" id="KW-0812">Transmembrane</keyword>
<accession>A0ABT9Y583</accession>
<evidence type="ECO:0000256" key="9">
    <source>
        <dbReference type="SAM" id="Phobius"/>
    </source>
</evidence>
<evidence type="ECO:0000256" key="1">
    <source>
        <dbReference type="ARBA" id="ARBA00004651"/>
    </source>
</evidence>
<evidence type="ECO:0000313" key="11">
    <source>
        <dbReference type="EMBL" id="MDQ0202990.1"/>
    </source>
</evidence>
<keyword evidence="3" id="KW-1003">Cell membrane</keyword>
<sequence>MYVLLLCSIFVITIGVERIVYFARADSGRKFAGEFYHLCAKGRLVDAKNLAIKTKGDLAFLLNISLDRINRKDFDTKIFFEAHSNISLAKFRARLYYLNIIITMAPLLGLLGTISGMISAFSIFNTQENQSSAVTGGIGEALIATATGLCVAIIALTIHSYFIQRVDHIVTDMELSFSAIEIQLQRGNKNEAS</sequence>
<dbReference type="RefSeq" id="WP_307222962.1">
    <property type="nucleotide sequence ID" value="NZ_JAUSUE010000003.1"/>
</dbReference>
<keyword evidence="2 8" id="KW-0813">Transport</keyword>
<evidence type="ECO:0000256" key="5">
    <source>
        <dbReference type="ARBA" id="ARBA00022927"/>
    </source>
</evidence>
<name>A0ABT9Y583_9FIRM</name>
<keyword evidence="7 9" id="KW-0472">Membrane</keyword>
<dbReference type="InterPro" id="IPR002898">
    <property type="entry name" value="MotA_ExbB_proton_chnl"/>
</dbReference>
<feature type="domain" description="MotA/TolQ/ExbB proton channel" evidence="10">
    <location>
        <begin position="81"/>
        <end position="174"/>
    </location>
</feature>
<comment type="subcellular location">
    <subcellularLocation>
        <location evidence="1">Cell membrane</location>
        <topology evidence="1">Multi-pass membrane protein</topology>
    </subcellularLocation>
    <subcellularLocation>
        <location evidence="8">Membrane</location>
        <topology evidence="8">Multi-pass membrane protein</topology>
    </subcellularLocation>
</comment>
<evidence type="ECO:0000256" key="2">
    <source>
        <dbReference type="ARBA" id="ARBA00022448"/>
    </source>
</evidence>
<protein>
    <submittedName>
        <fullName evidence="11">Biopolymer transport protein ExbB</fullName>
    </submittedName>
</protein>
<dbReference type="PANTHER" id="PTHR30625">
    <property type="entry name" value="PROTEIN TOLQ"/>
    <property type="match status" value="1"/>
</dbReference>
<feature type="transmembrane region" description="Helical" evidence="9">
    <location>
        <begin position="96"/>
        <end position="121"/>
    </location>
</feature>
<evidence type="ECO:0000259" key="10">
    <source>
        <dbReference type="Pfam" id="PF01618"/>
    </source>
</evidence>
<evidence type="ECO:0000256" key="3">
    <source>
        <dbReference type="ARBA" id="ARBA00022475"/>
    </source>
</evidence>
<keyword evidence="6 9" id="KW-1133">Transmembrane helix</keyword>
<evidence type="ECO:0000256" key="8">
    <source>
        <dbReference type="RuleBase" id="RU004057"/>
    </source>
</evidence>
<dbReference type="PANTHER" id="PTHR30625:SF15">
    <property type="entry name" value="BIOPOLYMER TRANSPORT PROTEIN EXBB"/>
    <property type="match status" value="1"/>
</dbReference>
<dbReference type="Proteomes" id="UP001239167">
    <property type="component" value="Unassembled WGS sequence"/>
</dbReference>
<evidence type="ECO:0000256" key="4">
    <source>
        <dbReference type="ARBA" id="ARBA00022692"/>
    </source>
</evidence>